<protein>
    <submittedName>
        <fullName evidence="1">Uncharacterized protein</fullName>
    </submittedName>
</protein>
<evidence type="ECO:0000313" key="2">
    <source>
        <dbReference type="Proteomes" id="UP000539175"/>
    </source>
</evidence>
<evidence type="ECO:0000313" key="1">
    <source>
        <dbReference type="EMBL" id="MBB6251709.1"/>
    </source>
</evidence>
<accession>A0A7X0B041</accession>
<dbReference type="RefSeq" id="WP_184800384.1">
    <property type="nucleotide sequence ID" value="NZ_JACIIZ010000005.1"/>
</dbReference>
<reference evidence="1 2" key="1">
    <citation type="submission" date="2020-08" db="EMBL/GenBank/DDBJ databases">
        <title>Genomic Encyclopedia of Type Strains, Phase IV (KMG-IV): sequencing the most valuable type-strain genomes for metagenomic binning, comparative biology and taxonomic classification.</title>
        <authorList>
            <person name="Goeker M."/>
        </authorList>
    </citation>
    <scope>NUCLEOTIDE SEQUENCE [LARGE SCALE GENOMIC DNA]</scope>
    <source>
        <strain evidence="1 2">DSM 22198</strain>
    </source>
</reference>
<gene>
    <name evidence="1" type="ORF">FHS74_002260</name>
</gene>
<name>A0A7X0B041_9PROT</name>
<comment type="caution">
    <text evidence="1">The sequence shown here is derived from an EMBL/GenBank/DDBJ whole genome shotgun (WGS) entry which is preliminary data.</text>
</comment>
<proteinExistence type="predicted"/>
<dbReference type="AlphaFoldDB" id="A0A7X0B041"/>
<dbReference type="Proteomes" id="UP000539175">
    <property type="component" value="Unassembled WGS sequence"/>
</dbReference>
<organism evidence="1 2">
    <name type="scientific">Nitrospirillum iridis</name>
    <dbReference type="NCBI Taxonomy" id="765888"/>
    <lineage>
        <taxon>Bacteria</taxon>
        <taxon>Pseudomonadati</taxon>
        <taxon>Pseudomonadota</taxon>
        <taxon>Alphaproteobacteria</taxon>
        <taxon>Rhodospirillales</taxon>
        <taxon>Azospirillaceae</taxon>
        <taxon>Nitrospirillum</taxon>
    </lineage>
</organism>
<keyword evidence="2" id="KW-1185">Reference proteome</keyword>
<dbReference type="EMBL" id="JACIIZ010000005">
    <property type="protein sequence ID" value="MBB6251709.1"/>
    <property type="molecule type" value="Genomic_DNA"/>
</dbReference>
<sequence>MRLTGKALLAAGAVAVAVAVVVGGAVFWQSRRFTNAPDGFGGLRLGMTIAEAEQVGLDPWGSNYPPPESLKVFKMKGQPVTFNGAAAESTATFLRGVLDAIDFSYGACPGGLFDAFKSLYGGGYKKEEFPNDVSYEWQNEKVTVFFIHSKYSNGEYCSAKIADSKLLESHRKIMMEWIGPSQSMSNQ</sequence>